<comment type="function">
    <text evidence="8">Digests double-stranded RNA. Involved in the processing of primary rRNA transcript to yield the immediate precursors to the large and small rRNAs (23S and 16S). Processes some mRNAs, and tRNAs when they are encoded in the rRNA operon. Processes pre-crRNA and tracrRNA of type II CRISPR loci if present in the organism.</text>
</comment>
<dbReference type="InterPro" id="IPR011907">
    <property type="entry name" value="RNase_III"/>
</dbReference>
<comment type="subcellular location">
    <subcellularLocation>
        <location evidence="8">Cytoplasm</location>
    </subcellularLocation>
</comment>
<dbReference type="Pfam" id="PF00035">
    <property type="entry name" value="dsrm"/>
    <property type="match status" value="1"/>
</dbReference>
<comment type="catalytic activity">
    <reaction evidence="1 8">
        <text>Endonucleolytic cleavage to 5'-phosphomonoester.</text>
        <dbReference type="EC" id="3.1.26.3"/>
    </reaction>
</comment>
<dbReference type="Proteomes" id="UP000030170">
    <property type="component" value="Unassembled WGS sequence"/>
</dbReference>
<dbReference type="SMART" id="SM00535">
    <property type="entry name" value="RIBOc"/>
    <property type="match status" value="1"/>
</dbReference>
<evidence type="ECO:0000313" key="11">
    <source>
        <dbReference type="EMBL" id="KGF72544.1"/>
    </source>
</evidence>
<evidence type="ECO:0000313" key="12">
    <source>
        <dbReference type="Proteomes" id="UP000030170"/>
    </source>
</evidence>
<comment type="caution">
    <text evidence="11">The sequence shown here is derived from an EMBL/GenBank/DDBJ whole genome shotgun (WGS) entry which is preliminary data.</text>
</comment>
<evidence type="ECO:0000256" key="3">
    <source>
        <dbReference type="ARBA" id="ARBA00022664"/>
    </source>
</evidence>
<feature type="active site" evidence="8">
    <location>
        <position position="55"/>
    </location>
</feature>
<dbReference type="GO" id="GO:0003725">
    <property type="term" value="F:double-stranded RNA binding"/>
    <property type="evidence" value="ECO:0007669"/>
    <property type="project" value="TreeGrafter"/>
</dbReference>
<evidence type="ECO:0000256" key="5">
    <source>
        <dbReference type="ARBA" id="ARBA00022759"/>
    </source>
</evidence>
<dbReference type="PROSITE" id="PS00517">
    <property type="entry name" value="RNASE_3_1"/>
    <property type="match status" value="1"/>
</dbReference>
<dbReference type="SUPFAM" id="SSF69065">
    <property type="entry name" value="RNase III domain-like"/>
    <property type="match status" value="1"/>
</dbReference>
<evidence type="ECO:0000256" key="1">
    <source>
        <dbReference type="ARBA" id="ARBA00000109"/>
    </source>
</evidence>
<evidence type="ECO:0000256" key="8">
    <source>
        <dbReference type="HAMAP-Rule" id="MF_00104"/>
    </source>
</evidence>
<dbReference type="CDD" id="cd10845">
    <property type="entry name" value="DSRM_RNAse_III_family"/>
    <property type="match status" value="1"/>
</dbReference>
<dbReference type="EC" id="3.1.26.3" evidence="8"/>
<dbReference type="Gene3D" id="1.10.1520.10">
    <property type="entry name" value="Ribonuclease III domain"/>
    <property type="match status" value="1"/>
</dbReference>
<dbReference type="PROSITE" id="PS50137">
    <property type="entry name" value="DS_RBD"/>
    <property type="match status" value="1"/>
</dbReference>
<dbReference type="Pfam" id="PF00636">
    <property type="entry name" value="Ribonuclease_3"/>
    <property type="match status" value="1"/>
</dbReference>
<keyword evidence="8" id="KW-0699">rRNA-binding</keyword>
<keyword evidence="4 8" id="KW-0540">Nuclease</keyword>
<organism evidence="11 12">
    <name type="scientific">Neosynechococcus sphagnicola sy1</name>
    <dbReference type="NCBI Taxonomy" id="1497020"/>
    <lineage>
        <taxon>Bacteria</taxon>
        <taxon>Bacillati</taxon>
        <taxon>Cyanobacteriota</taxon>
        <taxon>Cyanophyceae</taxon>
        <taxon>Neosynechococcales</taxon>
        <taxon>Neosynechococcaceae</taxon>
        <taxon>Neosynechococcus</taxon>
    </lineage>
</organism>
<keyword evidence="8" id="KW-0479">Metal-binding</keyword>
<evidence type="ECO:0000259" key="9">
    <source>
        <dbReference type="PROSITE" id="PS50137"/>
    </source>
</evidence>
<dbReference type="EMBL" id="JJML01000024">
    <property type="protein sequence ID" value="KGF72544.1"/>
    <property type="molecule type" value="Genomic_DNA"/>
</dbReference>
<keyword evidence="6 8" id="KW-0378">Hydrolase</keyword>
<dbReference type="GO" id="GO:0046872">
    <property type="term" value="F:metal ion binding"/>
    <property type="evidence" value="ECO:0007669"/>
    <property type="project" value="UniProtKB-KW"/>
</dbReference>
<keyword evidence="7 8" id="KW-0694">RNA-binding</keyword>
<feature type="binding site" evidence="8">
    <location>
        <position position="126"/>
    </location>
    <ligand>
        <name>Mg(2+)</name>
        <dbReference type="ChEBI" id="CHEBI:18420"/>
    </ligand>
</feature>
<dbReference type="PROSITE" id="PS50142">
    <property type="entry name" value="RNASE_3_2"/>
    <property type="match status" value="1"/>
</dbReference>
<sequence>MPLPYPHRQQQLQRLIRHLGLGEVATINWQLLDLALTHPTISAEFNYDRLEFVGDAVVRMAVAEFLWNTYPTAAVGEYAAVRSILVSDRTLAQLAAHYDLEHYLLVSASALRDKAGEESRWAEAFEALLGALYLSVHTLELIHPWLEPHLQRLTTEIRRDPALQNYKAALQEWTQAHYRCLPEYRVQETDPPRHDNHRFRAEVWLSGQLLGQGQGRSIKAAEQAAAQVAFTKIQS</sequence>
<keyword evidence="3 8" id="KW-0507">mRNA processing</keyword>
<dbReference type="AlphaFoldDB" id="A0A098TJP5"/>
<dbReference type="InterPro" id="IPR014720">
    <property type="entry name" value="dsRBD_dom"/>
</dbReference>
<dbReference type="RefSeq" id="WP_036533437.1">
    <property type="nucleotide sequence ID" value="NZ_JJML01000024.1"/>
</dbReference>
<dbReference type="PANTHER" id="PTHR11207">
    <property type="entry name" value="RIBONUCLEASE III"/>
    <property type="match status" value="1"/>
</dbReference>
<keyword evidence="8" id="KW-0963">Cytoplasm</keyword>
<dbReference type="GO" id="GO:0005737">
    <property type="term" value="C:cytoplasm"/>
    <property type="evidence" value="ECO:0007669"/>
    <property type="project" value="UniProtKB-SubCell"/>
</dbReference>
<feature type="binding site" evidence="8">
    <location>
        <position position="123"/>
    </location>
    <ligand>
        <name>Mg(2+)</name>
        <dbReference type="ChEBI" id="CHEBI:18420"/>
    </ligand>
</feature>
<name>A0A098TJP5_9CYAN</name>
<protein>
    <recommendedName>
        <fullName evidence="8">Ribonuclease 3</fullName>
        <ecNumber evidence="8">3.1.26.3</ecNumber>
    </recommendedName>
    <alternativeName>
        <fullName evidence="8">Ribonuclease III</fullName>
        <shortName evidence="8">RNase III</shortName>
    </alternativeName>
</protein>
<dbReference type="GO" id="GO:0008033">
    <property type="term" value="P:tRNA processing"/>
    <property type="evidence" value="ECO:0007669"/>
    <property type="project" value="UniProtKB-KW"/>
</dbReference>
<reference evidence="11 12" key="1">
    <citation type="journal article" date="2014" name="Mol. Ecol.">
        <title>Evolution of Synechococcus.</title>
        <authorList>
            <person name="Dvorak P."/>
            <person name="Casamatta D."/>
            <person name="Hasler P."/>
            <person name="Poulickova A."/>
            <person name="Ondrej V."/>
            <person name="Sanges R."/>
        </authorList>
    </citation>
    <scope>NUCLEOTIDE SEQUENCE [LARGE SCALE GENOMIC DNA]</scope>
    <source>
        <strain evidence="11 12">CAUP A 1101</strain>
    </source>
</reference>
<dbReference type="GO" id="GO:0010468">
    <property type="term" value="P:regulation of gene expression"/>
    <property type="evidence" value="ECO:0007669"/>
    <property type="project" value="TreeGrafter"/>
</dbReference>
<dbReference type="OrthoDB" id="9805026at2"/>
<accession>A0A098TJP5</accession>
<dbReference type="HAMAP" id="MF_00104">
    <property type="entry name" value="RNase_III"/>
    <property type="match status" value="1"/>
</dbReference>
<keyword evidence="12" id="KW-1185">Reference proteome</keyword>
<feature type="domain" description="RNase III" evidence="10">
    <location>
        <begin position="12"/>
        <end position="137"/>
    </location>
</feature>
<feature type="active site" evidence="8">
    <location>
        <position position="126"/>
    </location>
</feature>
<dbReference type="NCBIfam" id="TIGR02191">
    <property type="entry name" value="RNaseIII"/>
    <property type="match status" value="1"/>
</dbReference>
<evidence type="ECO:0000256" key="7">
    <source>
        <dbReference type="ARBA" id="ARBA00022884"/>
    </source>
</evidence>
<evidence type="ECO:0000259" key="10">
    <source>
        <dbReference type="PROSITE" id="PS50142"/>
    </source>
</evidence>
<gene>
    <name evidence="8" type="primary">rnc</name>
    <name evidence="11" type="ORF">DO97_07630</name>
</gene>
<dbReference type="CDD" id="cd00593">
    <property type="entry name" value="RIBOc"/>
    <property type="match status" value="1"/>
</dbReference>
<keyword evidence="8" id="KW-0819">tRNA processing</keyword>
<keyword evidence="5 8" id="KW-0255">Endonuclease</keyword>
<dbReference type="GO" id="GO:0019843">
    <property type="term" value="F:rRNA binding"/>
    <property type="evidence" value="ECO:0007669"/>
    <property type="project" value="UniProtKB-KW"/>
</dbReference>
<dbReference type="SUPFAM" id="SSF54768">
    <property type="entry name" value="dsRNA-binding domain-like"/>
    <property type="match status" value="1"/>
</dbReference>
<evidence type="ECO:0000256" key="6">
    <source>
        <dbReference type="ARBA" id="ARBA00022801"/>
    </source>
</evidence>
<dbReference type="InterPro" id="IPR036389">
    <property type="entry name" value="RNase_III_sf"/>
</dbReference>
<dbReference type="GO" id="GO:0004525">
    <property type="term" value="F:ribonuclease III activity"/>
    <property type="evidence" value="ECO:0007669"/>
    <property type="project" value="UniProtKB-UniRule"/>
</dbReference>
<dbReference type="InterPro" id="IPR000999">
    <property type="entry name" value="RNase_III_dom"/>
</dbReference>
<proteinExistence type="inferred from homology"/>
<dbReference type="GO" id="GO:0006364">
    <property type="term" value="P:rRNA processing"/>
    <property type="evidence" value="ECO:0007669"/>
    <property type="project" value="UniProtKB-UniRule"/>
</dbReference>
<dbReference type="PANTHER" id="PTHR11207:SF0">
    <property type="entry name" value="RIBONUCLEASE 3"/>
    <property type="match status" value="1"/>
</dbReference>
<feature type="domain" description="DRBM" evidence="9">
    <location>
        <begin position="165"/>
        <end position="235"/>
    </location>
</feature>
<dbReference type="STRING" id="1497020.DO97_07630"/>
<comment type="cofactor">
    <cofactor evidence="8">
        <name>Mg(2+)</name>
        <dbReference type="ChEBI" id="CHEBI:18420"/>
    </cofactor>
</comment>
<feature type="binding site" evidence="8">
    <location>
        <position position="51"/>
    </location>
    <ligand>
        <name>Mg(2+)</name>
        <dbReference type="ChEBI" id="CHEBI:18420"/>
    </ligand>
</feature>
<comment type="similarity">
    <text evidence="2">Belongs to the ribonuclease III family.</text>
</comment>
<dbReference type="SMART" id="SM00358">
    <property type="entry name" value="DSRM"/>
    <property type="match status" value="1"/>
</dbReference>
<evidence type="ECO:0000256" key="4">
    <source>
        <dbReference type="ARBA" id="ARBA00022722"/>
    </source>
</evidence>
<dbReference type="GO" id="GO:0006397">
    <property type="term" value="P:mRNA processing"/>
    <property type="evidence" value="ECO:0007669"/>
    <property type="project" value="UniProtKB-UniRule"/>
</dbReference>
<evidence type="ECO:0000256" key="2">
    <source>
        <dbReference type="ARBA" id="ARBA00010183"/>
    </source>
</evidence>
<keyword evidence="8" id="KW-0698">rRNA processing</keyword>
<dbReference type="Gene3D" id="3.30.160.20">
    <property type="match status" value="1"/>
</dbReference>
<comment type="subunit">
    <text evidence="8">Homodimer.</text>
</comment>
<keyword evidence="8" id="KW-0460">Magnesium</keyword>